<dbReference type="Pfam" id="PF14028">
    <property type="entry name" value="Lant_dehydr_C"/>
    <property type="match status" value="1"/>
</dbReference>
<evidence type="ECO:0000259" key="1">
    <source>
        <dbReference type="Pfam" id="PF14028"/>
    </source>
</evidence>
<feature type="domain" description="Thiopeptide-type bacteriocin biosynthesis" evidence="1">
    <location>
        <begin position="7"/>
        <end position="138"/>
    </location>
</feature>
<organism evidence="2 3">
    <name type="scientific">Chryseobacterium limigenitum</name>
    <dbReference type="NCBI Taxonomy" id="1612149"/>
    <lineage>
        <taxon>Bacteria</taxon>
        <taxon>Pseudomonadati</taxon>
        <taxon>Bacteroidota</taxon>
        <taxon>Flavobacteriia</taxon>
        <taxon>Flavobacteriales</taxon>
        <taxon>Weeksellaceae</taxon>
        <taxon>Chryseobacterium group</taxon>
        <taxon>Chryseobacterium</taxon>
    </lineage>
</organism>
<protein>
    <submittedName>
        <fullName evidence="2">Thiopeptide-type bacteriocin biosynthesis domain-containing protein</fullName>
    </submittedName>
</protein>
<reference evidence="3" key="1">
    <citation type="submission" date="2016-10" db="EMBL/GenBank/DDBJ databases">
        <authorList>
            <person name="Varghese N."/>
            <person name="Submissions S."/>
        </authorList>
    </citation>
    <scope>NUCLEOTIDE SEQUENCE [LARGE SCALE GENOMIC DNA]</scope>
    <source>
        <strain evidence="3">SUR2</strain>
    </source>
</reference>
<dbReference type="NCBIfam" id="TIGR03891">
    <property type="entry name" value="thiopep_ocin"/>
    <property type="match status" value="1"/>
</dbReference>
<dbReference type="EMBL" id="FPKW01000032">
    <property type="protein sequence ID" value="SFZ96983.1"/>
    <property type="molecule type" value="Genomic_DNA"/>
</dbReference>
<proteinExistence type="predicted"/>
<accession>A0A1K2IX94</accession>
<name>A0A1K2IX94_9FLAO</name>
<dbReference type="InterPro" id="IPR023809">
    <property type="entry name" value="Thiopep_bacteriocin_synth_dom"/>
</dbReference>
<keyword evidence="3" id="KW-1185">Reference proteome</keyword>
<sequence length="147" mass="18115">MHLDDEEKIIVSLFYMDKILDLLKFSINEKLLWIKNSNDAFKKEFNADKKLNSQLDKRYRLFKPKYVDFLESEDFLEFRENMKSHCLELEPTLENIILKSSSLQDFFQSIFHMNINRMFVSNQRLFEMIIYDYLFRYYKTISFHEFK</sequence>
<dbReference type="Proteomes" id="UP000182034">
    <property type="component" value="Unassembled WGS sequence"/>
</dbReference>
<gene>
    <name evidence="2" type="ORF">SAMN05216324_13212</name>
</gene>
<evidence type="ECO:0000313" key="3">
    <source>
        <dbReference type="Proteomes" id="UP000182034"/>
    </source>
</evidence>
<evidence type="ECO:0000313" key="2">
    <source>
        <dbReference type="EMBL" id="SFZ96983.1"/>
    </source>
</evidence>
<dbReference type="AlphaFoldDB" id="A0A1K2IX94"/>
<dbReference type="STRING" id="1612149.SAMN05216324_13212"/>